<keyword evidence="3" id="KW-1185">Reference proteome</keyword>
<evidence type="ECO:0000259" key="1">
    <source>
        <dbReference type="Pfam" id="PF13649"/>
    </source>
</evidence>
<dbReference type="OrthoDB" id="9786503at2"/>
<keyword evidence="2" id="KW-0489">Methyltransferase</keyword>
<keyword evidence="2" id="KW-0808">Transferase</keyword>
<evidence type="ECO:0000313" key="3">
    <source>
        <dbReference type="Proteomes" id="UP000244069"/>
    </source>
</evidence>
<dbReference type="RefSeq" id="WP_107976116.1">
    <property type="nucleotide sequence ID" value="NZ_BMEZ01000013.1"/>
</dbReference>
<dbReference type="AlphaFoldDB" id="A0A2T6AV94"/>
<dbReference type="InterPro" id="IPR029063">
    <property type="entry name" value="SAM-dependent_MTases_sf"/>
</dbReference>
<dbReference type="Proteomes" id="UP000244069">
    <property type="component" value="Unassembled WGS sequence"/>
</dbReference>
<dbReference type="InterPro" id="IPR041698">
    <property type="entry name" value="Methyltransf_25"/>
</dbReference>
<protein>
    <submittedName>
        <fullName evidence="2">Methyltransferase family protein</fullName>
    </submittedName>
</protein>
<evidence type="ECO:0000313" key="2">
    <source>
        <dbReference type="EMBL" id="PTX47733.1"/>
    </source>
</evidence>
<dbReference type="GO" id="GO:0008168">
    <property type="term" value="F:methyltransferase activity"/>
    <property type="evidence" value="ECO:0007669"/>
    <property type="project" value="UniProtKB-KW"/>
</dbReference>
<name>A0A2T6AV94_9RHOB</name>
<dbReference type="Gene3D" id="3.40.50.150">
    <property type="entry name" value="Vaccinia Virus protein VP39"/>
    <property type="match status" value="1"/>
</dbReference>
<dbReference type="EMBL" id="QBKN01000011">
    <property type="protein sequence ID" value="PTX47733.1"/>
    <property type="molecule type" value="Genomic_DNA"/>
</dbReference>
<gene>
    <name evidence="2" type="ORF">C8N44_11162</name>
</gene>
<organism evidence="2 3">
    <name type="scientific">Allosediminivita pacifica</name>
    <dbReference type="NCBI Taxonomy" id="1267769"/>
    <lineage>
        <taxon>Bacteria</taxon>
        <taxon>Pseudomonadati</taxon>
        <taxon>Pseudomonadota</taxon>
        <taxon>Alphaproteobacteria</taxon>
        <taxon>Rhodobacterales</taxon>
        <taxon>Paracoccaceae</taxon>
        <taxon>Allosediminivita</taxon>
    </lineage>
</organism>
<dbReference type="SUPFAM" id="SSF53335">
    <property type="entry name" value="S-adenosyl-L-methionine-dependent methyltransferases"/>
    <property type="match status" value="1"/>
</dbReference>
<feature type="domain" description="Methyltransferase" evidence="1">
    <location>
        <begin position="46"/>
        <end position="138"/>
    </location>
</feature>
<sequence>MSAQAGPVNTVDWDSRFDTGDYVFGTEPSVFLTSNQGLVPRGAGALCVADGEGRNGTWLAAARGCEVTAFDLSPNALGKARALAEKAGVTLDLQVSTIEDWDWSRTYDLVVAVFIQFAEPASRAVLFENLKRAVAPGGRLMLHGYTPEQVALGTGGPRDPDHMYTEALLREAFGDMEILRLGSYEKELSEGAGHAGPSALIDLIADKPA</sequence>
<proteinExistence type="predicted"/>
<accession>A0A2T6AV94</accession>
<dbReference type="Pfam" id="PF13649">
    <property type="entry name" value="Methyltransf_25"/>
    <property type="match status" value="1"/>
</dbReference>
<dbReference type="CDD" id="cd02440">
    <property type="entry name" value="AdoMet_MTases"/>
    <property type="match status" value="1"/>
</dbReference>
<comment type="caution">
    <text evidence="2">The sequence shown here is derived from an EMBL/GenBank/DDBJ whole genome shotgun (WGS) entry which is preliminary data.</text>
</comment>
<reference evidence="2 3" key="1">
    <citation type="submission" date="2018-04" db="EMBL/GenBank/DDBJ databases">
        <title>Genomic Encyclopedia of Archaeal and Bacterial Type Strains, Phase II (KMG-II): from individual species to whole genera.</title>
        <authorList>
            <person name="Goeker M."/>
        </authorList>
    </citation>
    <scope>NUCLEOTIDE SEQUENCE [LARGE SCALE GENOMIC DNA]</scope>
    <source>
        <strain evidence="2 3">DSM 29329</strain>
    </source>
</reference>
<dbReference type="GO" id="GO:0032259">
    <property type="term" value="P:methylation"/>
    <property type="evidence" value="ECO:0007669"/>
    <property type="project" value="UniProtKB-KW"/>
</dbReference>